<dbReference type="Gene3D" id="2.40.50.100">
    <property type="match status" value="1"/>
</dbReference>
<evidence type="ECO:0000313" key="4">
    <source>
        <dbReference type="EMBL" id="MBB6040513.1"/>
    </source>
</evidence>
<dbReference type="Proteomes" id="UP000522163">
    <property type="component" value="Unassembled WGS sequence"/>
</dbReference>
<dbReference type="GeneID" id="85014039"/>
<dbReference type="GO" id="GO:1990281">
    <property type="term" value="C:efflux pump complex"/>
    <property type="evidence" value="ECO:0007669"/>
    <property type="project" value="TreeGrafter"/>
</dbReference>
<dbReference type="Gene3D" id="2.40.420.20">
    <property type="match status" value="1"/>
</dbReference>
<name>A0A7W9SE56_9FIRM</name>
<protein>
    <submittedName>
        <fullName evidence="4">RND family efflux transporter MFP subunit</fullName>
    </submittedName>
</protein>
<dbReference type="GO" id="GO:0015562">
    <property type="term" value="F:efflux transmembrane transporter activity"/>
    <property type="evidence" value="ECO:0007669"/>
    <property type="project" value="TreeGrafter"/>
</dbReference>
<reference evidence="4 5" key="1">
    <citation type="submission" date="2020-08" db="EMBL/GenBank/DDBJ databases">
        <title>Genomic Encyclopedia of Type Strains, Phase IV (KMG-IV): sequencing the most valuable type-strain genomes for metagenomic binning, comparative biology and taxonomic classification.</title>
        <authorList>
            <person name="Goeker M."/>
        </authorList>
    </citation>
    <scope>NUCLEOTIDE SEQUENCE [LARGE SCALE GENOMIC DNA]</scope>
    <source>
        <strain evidence="4 5">DSM 17245</strain>
    </source>
</reference>
<dbReference type="InterPro" id="IPR006143">
    <property type="entry name" value="RND_pump_MFP"/>
</dbReference>
<dbReference type="PANTHER" id="PTHR30469">
    <property type="entry name" value="MULTIDRUG RESISTANCE PROTEIN MDTA"/>
    <property type="match status" value="1"/>
</dbReference>
<feature type="region of interest" description="Disordered" evidence="3">
    <location>
        <begin position="354"/>
        <end position="388"/>
    </location>
</feature>
<proteinExistence type="inferred from homology"/>
<evidence type="ECO:0000256" key="1">
    <source>
        <dbReference type="ARBA" id="ARBA00009477"/>
    </source>
</evidence>
<dbReference type="AlphaFoldDB" id="A0A7W9SE56"/>
<comment type="caution">
    <text evidence="4">The sequence shown here is derived from an EMBL/GenBank/DDBJ whole genome shotgun (WGS) entry which is preliminary data.</text>
</comment>
<comment type="similarity">
    <text evidence="1">Belongs to the membrane fusion protein (MFP) (TC 8.A.1) family.</text>
</comment>
<evidence type="ECO:0000256" key="2">
    <source>
        <dbReference type="SAM" id="Coils"/>
    </source>
</evidence>
<dbReference type="NCBIfam" id="TIGR01730">
    <property type="entry name" value="RND_mfp"/>
    <property type="match status" value="1"/>
</dbReference>
<dbReference type="EMBL" id="JACHHH010000002">
    <property type="protein sequence ID" value="MBB6040513.1"/>
    <property type="molecule type" value="Genomic_DNA"/>
</dbReference>
<feature type="coiled-coil region" evidence="2">
    <location>
        <begin position="102"/>
        <end position="162"/>
    </location>
</feature>
<keyword evidence="2" id="KW-0175">Coiled coil</keyword>
<organism evidence="4 5">
    <name type="scientific">Oribacterium sinus</name>
    <dbReference type="NCBI Taxonomy" id="237576"/>
    <lineage>
        <taxon>Bacteria</taxon>
        <taxon>Bacillati</taxon>
        <taxon>Bacillota</taxon>
        <taxon>Clostridia</taxon>
        <taxon>Lachnospirales</taxon>
        <taxon>Lachnospiraceae</taxon>
        <taxon>Oribacterium</taxon>
    </lineage>
</organism>
<dbReference type="Gene3D" id="1.10.287.470">
    <property type="entry name" value="Helix hairpin bin"/>
    <property type="match status" value="1"/>
</dbReference>
<dbReference type="RefSeq" id="WP_183682509.1">
    <property type="nucleotide sequence ID" value="NZ_JACHHH010000002.1"/>
</dbReference>
<dbReference type="SUPFAM" id="SSF111369">
    <property type="entry name" value="HlyD-like secretion proteins"/>
    <property type="match status" value="1"/>
</dbReference>
<evidence type="ECO:0000313" key="5">
    <source>
        <dbReference type="Proteomes" id="UP000522163"/>
    </source>
</evidence>
<evidence type="ECO:0000256" key="3">
    <source>
        <dbReference type="SAM" id="MobiDB-lite"/>
    </source>
</evidence>
<gene>
    <name evidence="4" type="ORF">HNQ46_000476</name>
</gene>
<sequence length="388" mass="41506">MKKGVKIVIVLLILLGVAFLVGRRLLKPKEEVEVTQLPLATGISVEKGDLFITESLVGTIEASEQYALASKVSGEVLEIYAENGAELKKGDKIARLDNQKQIDAAKYTLEQAEAQAKAASDTRNRLASLQASGDISTQDFEAADAQAKAAEAQVKAAKLNYDTQVEFATITAPADGVLQNSILVKDAMIPQGTQIASLMGKGKQQLVFSATEELMKNLSLGQEVKVEKGQEQYIGSITEISGVMNAQTGLFTVKANLENSALPEGSRVKLTVTKDSRKQVNLLPLSVIYYDNGSPYVYLLEKGEGENGSIKKRFVELGLQGEEKVEILSGLTEKDLILSSWNNEMYDGAKVRLNSSETASSSDGKTAGETDSSTGAVTSTATETGKEG</sequence>
<dbReference type="Gene3D" id="2.40.30.170">
    <property type="match status" value="1"/>
</dbReference>
<accession>A0A7W9SE56</accession>